<protein>
    <recommendedName>
        <fullName evidence="1">T6SS Phospholipase effector Tle1-like catalytic domain-containing protein</fullName>
    </recommendedName>
</protein>
<evidence type="ECO:0000313" key="3">
    <source>
        <dbReference type="Proteomes" id="UP000007509"/>
    </source>
</evidence>
<dbReference type="PANTHER" id="PTHR33840:SF1">
    <property type="entry name" value="TLE1 PHOSPHOLIPASE DOMAIN-CONTAINING PROTEIN"/>
    <property type="match status" value="1"/>
</dbReference>
<feature type="domain" description="T6SS Phospholipase effector Tle1-like catalytic" evidence="1">
    <location>
        <begin position="141"/>
        <end position="230"/>
    </location>
</feature>
<evidence type="ECO:0000313" key="2">
    <source>
        <dbReference type="EMBL" id="EJL74799.1"/>
    </source>
</evidence>
<comment type="caution">
    <text evidence="2">The sequence shown here is derived from an EMBL/GenBank/DDBJ whole genome shotgun (WGS) entry which is preliminary data.</text>
</comment>
<name>J3CMQ6_9FLAO</name>
<evidence type="ECO:0000259" key="1">
    <source>
        <dbReference type="Pfam" id="PF09994"/>
    </source>
</evidence>
<proteinExistence type="predicted"/>
<organism evidence="2 3">
    <name type="scientific">Chryseobacterium populi</name>
    <dbReference type="NCBI Taxonomy" id="1144316"/>
    <lineage>
        <taxon>Bacteria</taxon>
        <taxon>Pseudomonadati</taxon>
        <taxon>Bacteroidota</taxon>
        <taxon>Flavobacteriia</taxon>
        <taxon>Flavobacteriales</taxon>
        <taxon>Weeksellaceae</taxon>
        <taxon>Chryseobacterium group</taxon>
        <taxon>Chryseobacterium</taxon>
    </lineage>
</organism>
<keyword evidence="3" id="KW-1185">Reference proteome</keyword>
<accession>J3CMQ6</accession>
<sequence length="441" mass="49944">MENNNIVSVGIFFDGTGNNGINANSSQKPLSNNESYYSSSTNIYKLFNLFQGKEKIYIEGIGTLTGAEDSNFAMATCKNPLGYIGYSSDDKLFRAYNFIQEKMLDRSKEYHFYIYGFSRGAMLARNLCYELLKPDSKILGNVKVKFLGVFDTVESTPFNNYKVNLLPNVENALHICAVNECRYFFPLTGFFGDSENMDDTNTKVGTSMWKEIFVPGSHADIGGGYLTSSQSVYVSPNFTQVKDVETYIANVRNTMRDSESNKIWNSLLEKYKIDSGHVFSQAYVARSMVYNDLSKVYGKLMLIQTNAVTPIFSTEFSAHDFEIDPLKHPFLITFSDELEKYVPTVIPEKKPDYNYEQFVQYTHISANFGLYQNRILQKSQNGIDAELINNGMNIPSHATVDTIHPRFKSEIHLLEDGSVTDFAYGANVPNNDIWARSILIK</sequence>
<gene>
    <name evidence="2" type="ORF">PMI13_00678</name>
</gene>
<dbReference type="Pfam" id="PF09994">
    <property type="entry name" value="T6SS_Tle1-like_cat"/>
    <property type="match status" value="2"/>
</dbReference>
<dbReference type="PANTHER" id="PTHR33840">
    <property type="match status" value="1"/>
</dbReference>
<dbReference type="OrthoDB" id="4378831at2"/>
<dbReference type="EMBL" id="AKJY01000012">
    <property type="protein sequence ID" value="EJL74799.1"/>
    <property type="molecule type" value="Genomic_DNA"/>
</dbReference>
<reference evidence="2 3" key="1">
    <citation type="journal article" date="2012" name="J. Bacteriol.">
        <title>Twenty-one genome sequences from Pseudomonas species and 19 genome sequences from diverse bacteria isolated from the rhizosphere and endosphere of Populus deltoides.</title>
        <authorList>
            <person name="Brown S.D."/>
            <person name="Utturkar S.M."/>
            <person name="Klingeman D.M."/>
            <person name="Johnson C.M."/>
            <person name="Martin S.L."/>
            <person name="Land M.L."/>
            <person name="Lu T.Y."/>
            <person name="Schadt C.W."/>
            <person name="Doktycz M.J."/>
            <person name="Pelletier D.A."/>
        </authorList>
    </citation>
    <scope>NUCLEOTIDE SEQUENCE [LARGE SCALE GENOMIC DNA]</scope>
    <source>
        <strain evidence="2 3">CF314</strain>
    </source>
</reference>
<dbReference type="PATRIC" id="fig|1144316.3.peg.687"/>
<dbReference type="InterPro" id="IPR018712">
    <property type="entry name" value="Tle1-like_cat"/>
</dbReference>
<dbReference type="Proteomes" id="UP000007509">
    <property type="component" value="Unassembled WGS sequence"/>
</dbReference>
<dbReference type="RefSeq" id="WP_007840687.1">
    <property type="nucleotide sequence ID" value="NZ_AKJY01000012.1"/>
</dbReference>
<feature type="domain" description="T6SS Phospholipase effector Tle1-like catalytic" evidence="1">
    <location>
        <begin position="11"/>
        <end position="128"/>
    </location>
</feature>
<dbReference type="AlphaFoldDB" id="J3CMQ6"/>